<accession>A0A6G3XXZ8</accession>
<dbReference type="GO" id="GO:0005524">
    <property type="term" value="F:ATP binding"/>
    <property type="evidence" value="ECO:0007669"/>
    <property type="project" value="UniProtKB-KW"/>
</dbReference>
<dbReference type="EMBL" id="JAAGMN010009843">
    <property type="protein sequence ID" value="NEE22676.1"/>
    <property type="molecule type" value="Genomic_DNA"/>
</dbReference>
<dbReference type="PANTHER" id="PTHR19211">
    <property type="entry name" value="ATP-BINDING TRANSPORT PROTEIN-RELATED"/>
    <property type="match status" value="1"/>
</dbReference>
<dbReference type="InterPro" id="IPR050611">
    <property type="entry name" value="ABCF"/>
</dbReference>
<evidence type="ECO:0000313" key="4">
    <source>
        <dbReference type="EMBL" id="NEE22676.1"/>
    </source>
</evidence>
<comment type="caution">
    <text evidence="4">The sequence shown here is derived from an EMBL/GenBank/DDBJ whole genome shotgun (WGS) entry which is preliminary data.</text>
</comment>
<name>A0A6G3XXZ8_9ACTN</name>
<proteinExistence type="predicted"/>
<sequence>DDWDVEERALATLGSLGLGAVELDRTVGQLSGGETVLLRLAALLLERPDVLLLDEPTNNLDLFARRRLYDAVDSWRTGILIVVSHDRDLLERVDRIAELRSGSVSWYGGGWSAYQEALATQQEAAGRMLRAADADVRRQQRELEETRIKVARRQRHDKKLDGQRKAPRIVAGERKRSAQESGDRLRGLHEDRLDEARERREEAAEAIRRDAEIKVSLPHTAVPAGRTVLTVRDLSLPYGRLREGSLQVKGPERIALIGRNGAGKTTLLRALTGELAPSTGEATVAVP</sequence>
<feature type="region of interest" description="Disordered" evidence="2">
    <location>
        <begin position="152"/>
        <end position="196"/>
    </location>
</feature>
<feature type="compositionally biased region" description="Basic and acidic residues" evidence="2">
    <location>
        <begin position="171"/>
        <end position="196"/>
    </location>
</feature>
<evidence type="ECO:0000256" key="2">
    <source>
        <dbReference type="SAM" id="MobiDB-lite"/>
    </source>
</evidence>
<evidence type="ECO:0000259" key="3">
    <source>
        <dbReference type="Pfam" id="PF00005"/>
    </source>
</evidence>
<keyword evidence="4" id="KW-0067">ATP-binding</keyword>
<feature type="non-terminal residue" evidence="4">
    <location>
        <position position="1"/>
    </location>
</feature>
<reference evidence="4" key="1">
    <citation type="submission" date="2020-01" db="EMBL/GenBank/DDBJ databases">
        <title>Insect and environment-associated Actinomycetes.</title>
        <authorList>
            <person name="Currrie C."/>
            <person name="Chevrette M."/>
            <person name="Carlson C."/>
            <person name="Stubbendieck R."/>
            <person name="Wendt-Pienkowski E."/>
        </authorList>
    </citation>
    <scope>NUCLEOTIDE SEQUENCE</scope>
    <source>
        <strain evidence="4">SID7499</strain>
    </source>
</reference>
<dbReference type="AlphaFoldDB" id="A0A6G3XXZ8"/>
<gene>
    <name evidence="4" type="ORF">G3M58_91520</name>
</gene>
<keyword evidence="1" id="KW-0677">Repeat</keyword>
<dbReference type="InterPro" id="IPR027417">
    <property type="entry name" value="P-loop_NTPase"/>
</dbReference>
<keyword evidence="4" id="KW-0547">Nucleotide-binding</keyword>
<evidence type="ECO:0000256" key="1">
    <source>
        <dbReference type="ARBA" id="ARBA00022737"/>
    </source>
</evidence>
<dbReference type="PANTHER" id="PTHR19211:SF6">
    <property type="entry name" value="BLL7188 PROTEIN"/>
    <property type="match status" value="1"/>
</dbReference>
<dbReference type="Gene3D" id="3.40.50.300">
    <property type="entry name" value="P-loop containing nucleotide triphosphate hydrolases"/>
    <property type="match status" value="2"/>
</dbReference>
<feature type="domain" description="ABC transporter" evidence="3">
    <location>
        <begin position="7"/>
        <end position="58"/>
    </location>
</feature>
<dbReference type="GO" id="GO:0016887">
    <property type="term" value="F:ATP hydrolysis activity"/>
    <property type="evidence" value="ECO:0007669"/>
    <property type="project" value="InterPro"/>
</dbReference>
<dbReference type="Pfam" id="PF00005">
    <property type="entry name" value="ABC_tran"/>
    <property type="match status" value="2"/>
</dbReference>
<dbReference type="SUPFAM" id="SSF52540">
    <property type="entry name" value="P-loop containing nucleoside triphosphate hydrolases"/>
    <property type="match status" value="2"/>
</dbReference>
<dbReference type="InterPro" id="IPR003439">
    <property type="entry name" value="ABC_transporter-like_ATP-bd"/>
</dbReference>
<protein>
    <submittedName>
        <fullName evidence="4">ABC-F family ATP-binding cassette domain-containing protein</fullName>
    </submittedName>
</protein>
<feature type="domain" description="ABC transporter" evidence="3">
    <location>
        <begin position="243"/>
        <end position="283"/>
    </location>
</feature>
<feature type="non-terminal residue" evidence="4">
    <location>
        <position position="287"/>
    </location>
</feature>
<organism evidence="4">
    <name type="scientific">Streptomyces sp. SID7499</name>
    <dbReference type="NCBI Taxonomy" id="2706086"/>
    <lineage>
        <taxon>Bacteria</taxon>
        <taxon>Bacillati</taxon>
        <taxon>Actinomycetota</taxon>
        <taxon>Actinomycetes</taxon>
        <taxon>Kitasatosporales</taxon>
        <taxon>Streptomycetaceae</taxon>
        <taxon>Streptomyces</taxon>
    </lineage>
</organism>